<gene>
    <name evidence="1" type="ORF">DPX16_2741</name>
</gene>
<keyword evidence="2" id="KW-1185">Reference proteome</keyword>
<accession>A0A3N0XGP4</accession>
<dbReference type="EMBL" id="RJVU01075100">
    <property type="protein sequence ID" value="ROI16547.1"/>
    <property type="molecule type" value="Genomic_DNA"/>
</dbReference>
<comment type="caution">
    <text evidence="1">The sequence shown here is derived from an EMBL/GenBank/DDBJ whole genome shotgun (WGS) entry which is preliminary data.</text>
</comment>
<dbReference type="Proteomes" id="UP000281406">
    <property type="component" value="Unassembled WGS sequence"/>
</dbReference>
<protein>
    <submittedName>
        <fullName evidence="1">Uncharacterized protein</fullName>
    </submittedName>
</protein>
<proteinExistence type="predicted"/>
<organism evidence="1 2">
    <name type="scientific">Anabarilius grahami</name>
    <name type="common">Kanglang fish</name>
    <name type="synonym">Barilius grahami</name>
    <dbReference type="NCBI Taxonomy" id="495550"/>
    <lineage>
        <taxon>Eukaryota</taxon>
        <taxon>Metazoa</taxon>
        <taxon>Chordata</taxon>
        <taxon>Craniata</taxon>
        <taxon>Vertebrata</taxon>
        <taxon>Euteleostomi</taxon>
        <taxon>Actinopterygii</taxon>
        <taxon>Neopterygii</taxon>
        <taxon>Teleostei</taxon>
        <taxon>Ostariophysi</taxon>
        <taxon>Cypriniformes</taxon>
        <taxon>Xenocyprididae</taxon>
        <taxon>Xenocypridinae</taxon>
        <taxon>Xenocypridinae incertae sedis</taxon>
        <taxon>Anabarilius</taxon>
    </lineage>
</organism>
<reference evidence="1 2" key="1">
    <citation type="submission" date="2018-10" db="EMBL/GenBank/DDBJ databases">
        <title>Genome assembly for a Yunnan-Guizhou Plateau 3E fish, Anabarilius grahami (Regan), and its evolutionary and genetic applications.</title>
        <authorList>
            <person name="Jiang W."/>
        </authorList>
    </citation>
    <scope>NUCLEOTIDE SEQUENCE [LARGE SCALE GENOMIC DNA]</scope>
    <source>
        <strain evidence="1">AG-KIZ</strain>
        <tissue evidence="1">Muscle</tissue>
    </source>
</reference>
<evidence type="ECO:0000313" key="2">
    <source>
        <dbReference type="Proteomes" id="UP000281406"/>
    </source>
</evidence>
<dbReference type="AlphaFoldDB" id="A0A3N0XGP4"/>
<name>A0A3N0XGP4_ANAGA</name>
<sequence>MTQSESGLSYCGIISLRCRSARGEQKRVTLPPLLESMCDCEGEAALERQMKAGRHKSSFFFSSTAARAPPPPAALAEEPPYCSSLQRCILLPHYFTLACLFYQLLLK</sequence>
<evidence type="ECO:0000313" key="1">
    <source>
        <dbReference type="EMBL" id="ROI16547.1"/>
    </source>
</evidence>